<evidence type="ECO:0000259" key="1">
    <source>
        <dbReference type="Pfam" id="PF12708"/>
    </source>
</evidence>
<comment type="caution">
    <text evidence="2">The sequence shown here is derived from an EMBL/GenBank/DDBJ whole genome shotgun (WGS) entry which is preliminary data.</text>
</comment>
<evidence type="ECO:0000313" key="3">
    <source>
        <dbReference type="Proteomes" id="UP001597474"/>
    </source>
</evidence>
<keyword evidence="3" id="KW-1185">Reference proteome</keyword>
<proteinExistence type="predicted"/>
<organism evidence="2 3">
    <name type="scientific">Sulfitobacter aestuarii</name>
    <dbReference type="NCBI Taxonomy" id="2161676"/>
    <lineage>
        <taxon>Bacteria</taxon>
        <taxon>Pseudomonadati</taxon>
        <taxon>Pseudomonadota</taxon>
        <taxon>Alphaproteobacteria</taxon>
        <taxon>Rhodobacterales</taxon>
        <taxon>Roseobacteraceae</taxon>
        <taxon>Sulfitobacter</taxon>
    </lineage>
</organism>
<name>A0ABW5U5D8_9RHOB</name>
<keyword evidence="2" id="KW-0378">Hydrolase</keyword>
<dbReference type="InterPro" id="IPR011050">
    <property type="entry name" value="Pectin_lyase_fold/virulence"/>
</dbReference>
<dbReference type="Pfam" id="PF12708">
    <property type="entry name" value="Pect-lyase_RHGA_epim"/>
    <property type="match status" value="1"/>
</dbReference>
<dbReference type="InterPro" id="IPR012334">
    <property type="entry name" value="Pectin_lyas_fold"/>
</dbReference>
<dbReference type="EMBL" id="JBHUMP010000011">
    <property type="protein sequence ID" value="MFD2740535.1"/>
    <property type="molecule type" value="Genomic_DNA"/>
</dbReference>
<sequence>MNKAITEELALMPPVFAQGLDVYSSGDGTPGSDTYANAANAAFVPADQDFGGALELQKIHDVQRLRYMGETPLLPGCYLRVTARIKAVSGNLPAVQIAAYPAHADGSRVTGVAEYGPTVALGSYGEVVEVSAIIGSGLRSGVDMVWGTQPLYGHVGLDLTGQNGGVVRIDDLVVEDVTSVFLGDMLARVDVRDYGAVGDGSTDDTAAFEAANAAAGGREVLVPEGVYRLLGDVTFDAPVRFEGQVSMPATAMLLLRKDFGLPQYIAAFGDEEQGFLKAFQALLSNSDHESLDMGGRKVSVRAPLDMQAAVPDKTSYATRRVIRNGQLEAAASAAWDDVEVTSQASYTPSDARRLSNVVNVANVPVGARVIGTGVGREIYVKAKNVATGQVTLSAPLHDAAGTQNFTFRKHRYLVDFSGFASLSKMVLADVELQCNNRCSGINLAPSGITFHLRDCFVSRPKDRGLTSIGSGCQGMLIDRCQFLSGEDALDVPQRSSIALNANSNDVKLRDNRATKFRHFAVLGGGNPIITGNHFFQGDGVDNGVRSAGLVLAENYVSGIVTGNYIDNCFIEWTNERDPTPGFTSGFSFSALSITDNIFLSGEVAPWFSYIVVKPHGAGHFLNGVTITGNRFRSINGAIDRVERIDTSFADFDMSRCKDVVMRGNSFHAVGEQVSNAAEISFSQGSVSDTWVIGTAGRLPFRGQALSVDHLVAQGAIRDGSNVTRHAMPWVKLAQGPQRDELHLVWPEPVKGKGKVLLGVRMDNR</sequence>
<protein>
    <submittedName>
        <fullName evidence="2">Glycosyl hydrolase family 28-related protein</fullName>
    </submittedName>
</protein>
<reference evidence="3" key="1">
    <citation type="journal article" date="2019" name="Int. J. Syst. Evol. Microbiol.">
        <title>The Global Catalogue of Microorganisms (GCM) 10K type strain sequencing project: providing services to taxonomists for standard genome sequencing and annotation.</title>
        <authorList>
            <consortium name="The Broad Institute Genomics Platform"/>
            <consortium name="The Broad Institute Genome Sequencing Center for Infectious Disease"/>
            <person name="Wu L."/>
            <person name="Ma J."/>
        </authorList>
    </citation>
    <scope>NUCLEOTIDE SEQUENCE [LARGE SCALE GENOMIC DNA]</scope>
    <source>
        <strain evidence="3">TISTR 2562</strain>
    </source>
</reference>
<dbReference type="SUPFAM" id="SSF51126">
    <property type="entry name" value="Pectin lyase-like"/>
    <property type="match status" value="1"/>
</dbReference>
<dbReference type="Proteomes" id="UP001597474">
    <property type="component" value="Unassembled WGS sequence"/>
</dbReference>
<dbReference type="RefSeq" id="WP_386375070.1">
    <property type="nucleotide sequence ID" value="NZ_JBHUMP010000011.1"/>
</dbReference>
<dbReference type="GO" id="GO:0016787">
    <property type="term" value="F:hydrolase activity"/>
    <property type="evidence" value="ECO:0007669"/>
    <property type="project" value="UniProtKB-KW"/>
</dbReference>
<evidence type="ECO:0000313" key="2">
    <source>
        <dbReference type="EMBL" id="MFD2740535.1"/>
    </source>
</evidence>
<feature type="domain" description="Rhamnogalacturonase A/B/Epimerase-like pectate lyase" evidence="1">
    <location>
        <begin position="189"/>
        <end position="244"/>
    </location>
</feature>
<dbReference type="Gene3D" id="2.160.20.10">
    <property type="entry name" value="Single-stranded right-handed beta-helix, Pectin lyase-like"/>
    <property type="match status" value="2"/>
</dbReference>
<gene>
    <name evidence="2" type="ORF">ACFSUD_13185</name>
</gene>
<accession>A0ABW5U5D8</accession>
<dbReference type="InterPro" id="IPR024535">
    <property type="entry name" value="RHGA/B-epi-like_pectate_lyase"/>
</dbReference>